<dbReference type="Ensembl" id="ENSECRT00000011596.1">
    <property type="protein sequence ID" value="ENSECRP00000011409.1"/>
    <property type="gene ID" value="ENSECRG00000007604.1"/>
</dbReference>
<evidence type="ECO:0000313" key="1">
    <source>
        <dbReference type="Ensembl" id="ENSECRP00000011409.1"/>
    </source>
</evidence>
<protein>
    <recommendedName>
        <fullName evidence="3">HAT C-terminal dimerisation domain-containing protein</fullName>
    </recommendedName>
</protein>
<dbReference type="InterPro" id="IPR012337">
    <property type="entry name" value="RNaseH-like_sf"/>
</dbReference>
<name>A0A8C4S9U8_ERPCA</name>
<reference evidence="1" key="2">
    <citation type="submission" date="2025-08" db="UniProtKB">
        <authorList>
            <consortium name="Ensembl"/>
        </authorList>
    </citation>
    <scope>IDENTIFICATION</scope>
</reference>
<reference evidence="1" key="3">
    <citation type="submission" date="2025-09" db="UniProtKB">
        <authorList>
            <consortium name="Ensembl"/>
        </authorList>
    </citation>
    <scope>IDENTIFICATION</scope>
</reference>
<dbReference type="AlphaFoldDB" id="A0A8C4S9U8"/>
<dbReference type="PANTHER" id="PTHR37162">
    <property type="entry name" value="HAT FAMILY DIMERISATION DOMAINCONTAINING PROTEIN-RELATED"/>
    <property type="match status" value="1"/>
</dbReference>
<keyword evidence="2" id="KW-1185">Reference proteome</keyword>
<proteinExistence type="predicted"/>
<sequence length="555" mass="63624">MSTETEKSKTEKRKCKFSDHHKTKYLCFEAGRNETEAKCMVFDSYVSVANKGMLDLQRHIESERHRKMVRTYDSNAKMTFFVPKHSTADKKAHAAEATLAFHTVAHHQSYRSMDCTAGLMHKLFADSDTAKNISCGRTKSEAIINCIIGPHSVTKLVQTLNDIRYFGVATDASNHGAEKLFPVIVQYFDWKSGGTKTGLDSMPNETSETISKYLVDTLKKYHLSSKCIAFSGDNANVNFGGISRRDALQCPLVGVGCPAHVLHNCIQHGADLLPVGVETIVLKMFNYFSIYTICTQALKDFCDFIDVTYQQLLYSKNRWLSLFPAIERLLHIFPALKAYFQSIDQPPVLLKIFFENNFSELYLWFIHSLMSVFQCQIALIEKEEMSLLDETFIPLTVRQLLTKLHQDGRDANCKFTQAAKSIYQACISYLEKWKAPFAEFQCFQWMFLDRMKDISFHALLPCVQYLKEKGIDLDNASLFDQYRNVKSFAEQQKHAEFFKRPLSQQWRSYFKDTVACPSELLTVCTFFFAIPGNNANVERVFSRTHLVTLQVRNIP</sequence>
<dbReference type="Proteomes" id="UP000694620">
    <property type="component" value="Chromosome 8"/>
</dbReference>
<accession>A0A8C4S9U8</accession>
<reference evidence="1" key="1">
    <citation type="submission" date="2021-06" db="EMBL/GenBank/DDBJ databases">
        <authorList>
            <consortium name="Wellcome Sanger Institute Data Sharing"/>
        </authorList>
    </citation>
    <scope>NUCLEOTIDE SEQUENCE [LARGE SCALE GENOMIC DNA]</scope>
</reference>
<dbReference type="PANTHER" id="PTHR37162:SF10">
    <property type="entry name" value="DUF4371 DOMAIN-CONTAINING PROTEIN"/>
    <property type="match status" value="1"/>
</dbReference>
<organism evidence="1 2">
    <name type="scientific">Erpetoichthys calabaricus</name>
    <name type="common">Rope fish</name>
    <name type="synonym">Calamoichthys calabaricus</name>
    <dbReference type="NCBI Taxonomy" id="27687"/>
    <lineage>
        <taxon>Eukaryota</taxon>
        <taxon>Metazoa</taxon>
        <taxon>Chordata</taxon>
        <taxon>Craniata</taxon>
        <taxon>Vertebrata</taxon>
        <taxon>Euteleostomi</taxon>
        <taxon>Actinopterygii</taxon>
        <taxon>Polypteriformes</taxon>
        <taxon>Polypteridae</taxon>
        <taxon>Erpetoichthys</taxon>
    </lineage>
</organism>
<dbReference type="GeneTree" id="ENSGT00940000165202"/>
<dbReference type="SUPFAM" id="SSF53098">
    <property type="entry name" value="Ribonuclease H-like"/>
    <property type="match status" value="1"/>
</dbReference>
<evidence type="ECO:0008006" key="3">
    <source>
        <dbReference type="Google" id="ProtNLM"/>
    </source>
</evidence>
<evidence type="ECO:0000313" key="2">
    <source>
        <dbReference type="Proteomes" id="UP000694620"/>
    </source>
</evidence>